<evidence type="ECO:0000313" key="2">
    <source>
        <dbReference type="Proteomes" id="UP000535078"/>
    </source>
</evidence>
<proteinExistence type="predicted"/>
<comment type="caution">
    <text evidence="1">The sequence shown here is derived from an EMBL/GenBank/DDBJ whole genome shotgun (WGS) entry which is preliminary data.</text>
</comment>
<evidence type="ECO:0000313" key="1">
    <source>
        <dbReference type="EMBL" id="NJB91102.1"/>
    </source>
</evidence>
<reference evidence="1 2" key="1">
    <citation type="submission" date="2020-03" db="EMBL/GenBank/DDBJ databases">
        <title>Genomic Encyclopedia of Type Strains, Phase IV (KMG-IV): sequencing the most valuable type-strain genomes for metagenomic binning, comparative biology and taxonomic classification.</title>
        <authorList>
            <person name="Goeker M."/>
        </authorList>
    </citation>
    <scope>NUCLEOTIDE SEQUENCE [LARGE SCALE GENOMIC DNA]</scope>
    <source>
        <strain evidence="1 2">DSM 25229</strain>
    </source>
</reference>
<sequence length="67" mass="7465">MATIIAKMAAKISNMPPALSLSRKSRNAERGGKLRRMDKLLPYFVSEFDDQALISARLYKSGLFTST</sequence>
<organism evidence="1 2">
    <name type="scientific">Sphingopyxis italica</name>
    <dbReference type="NCBI Taxonomy" id="1129133"/>
    <lineage>
        <taxon>Bacteria</taxon>
        <taxon>Pseudomonadati</taxon>
        <taxon>Pseudomonadota</taxon>
        <taxon>Alphaproteobacteria</taxon>
        <taxon>Sphingomonadales</taxon>
        <taxon>Sphingomonadaceae</taxon>
        <taxon>Sphingopyxis</taxon>
    </lineage>
</organism>
<protein>
    <submittedName>
        <fullName evidence="1">Uncharacterized protein</fullName>
    </submittedName>
</protein>
<accession>A0A7X5XWI2</accession>
<dbReference type="Proteomes" id="UP000535078">
    <property type="component" value="Unassembled WGS sequence"/>
</dbReference>
<dbReference type="AlphaFoldDB" id="A0A7X5XWI2"/>
<dbReference type="RefSeq" id="WP_245198778.1">
    <property type="nucleotide sequence ID" value="NZ_JAATIT010000004.1"/>
</dbReference>
<gene>
    <name evidence="1" type="ORF">GGR90_003304</name>
</gene>
<dbReference type="EMBL" id="JAATIT010000004">
    <property type="protein sequence ID" value="NJB91102.1"/>
    <property type="molecule type" value="Genomic_DNA"/>
</dbReference>
<name>A0A7X5XWI2_9SPHN</name>
<keyword evidence="2" id="KW-1185">Reference proteome</keyword>